<name>A0A2B7WEG1_9EURO</name>
<accession>A0A2B7WEG1</accession>
<proteinExistence type="predicted"/>
<keyword evidence="3" id="KW-1185">Reference proteome</keyword>
<feature type="compositionally biased region" description="Acidic residues" evidence="1">
    <location>
        <begin position="63"/>
        <end position="80"/>
    </location>
</feature>
<sequence>MHLQVFIYSGMCAGEEIEDAPAWLARLVAHLDAPHRERMSARGRNAVNARWARQRAAEMAAAVEDEEEETEEEEESENSEEDMRVVEGAAGSSEDEVVKDAGSIRFEMVEENAAVSSRGAGAVGVEMEAVVVHVAAGAAGEGMQEAYLEAPAHNSAA</sequence>
<reference evidence="2 3" key="1">
    <citation type="submission" date="2017-10" db="EMBL/GenBank/DDBJ databases">
        <title>Comparative genomics in systemic dimorphic fungi from Ajellomycetaceae.</title>
        <authorList>
            <person name="Munoz J.F."/>
            <person name="Mcewen J.G."/>
            <person name="Clay O.K."/>
            <person name="Cuomo C.A."/>
        </authorList>
    </citation>
    <scope>NUCLEOTIDE SEQUENCE [LARGE SCALE GENOMIC DNA]</scope>
    <source>
        <strain evidence="2 3">UAMH130</strain>
    </source>
</reference>
<organism evidence="2 3">
    <name type="scientific">Blastomyces parvus</name>
    <dbReference type="NCBI Taxonomy" id="2060905"/>
    <lineage>
        <taxon>Eukaryota</taxon>
        <taxon>Fungi</taxon>
        <taxon>Dikarya</taxon>
        <taxon>Ascomycota</taxon>
        <taxon>Pezizomycotina</taxon>
        <taxon>Eurotiomycetes</taxon>
        <taxon>Eurotiomycetidae</taxon>
        <taxon>Onygenales</taxon>
        <taxon>Ajellomycetaceae</taxon>
        <taxon>Blastomyces</taxon>
    </lineage>
</organism>
<comment type="caution">
    <text evidence="2">The sequence shown here is derived from an EMBL/GenBank/DDBJ whole genome shotgun (WGS) entry which is preliminary data.</text>
</comment>
<gene>
    <name evidence="2" type="ORF">GX51_08330</name>
</gene>
<dbReference type="AlphaFoldDB" id="A0A2B7WEG1"/>
<dbReference type="Proteomes" id="UP000224080">
    <property type="component" value="Unassembled WGS sequence"/>
</dbReference>
<protein>
    <submittedName>
        <fullName evidence="2">Uncharacterized protein</fullName>
    </submittedName>
</protein>
<feature type="region of interest" description="Disordered" evidence="1">
    <location>
        <begin position="57"/>
        <end position="97"/>
    </location>
</feature>
<dbReference type="EMBL" id="PDNC01000329">
    <property type="protein sequence ID" value="PGG94996.1"/>
    <property type="molecule type" value="Genomic_DNA"/>
</dbReference>
<evidence type="ECO:0000313" key="3">
    <source>
        <dbReference type="Proteomes" id="UP000224080"/>
    </source>
</evidence>
<evidence type="ECO:0000313" key="2">
    <source>
        <dbReference type="EMBL" id="PGG94996.1"/>
    </source>
</evidence>
<evidence type="ECO:0000256" key="1">
    <source>
        <dbReference type="SAM" id="MobiDB-lite"/>
    </source>
</evidence>